<sequence length="819" mass="90784">MMAGNASSNKEHPLAGVVLCFTSILPEQRTELATIAGEMGATHKYDLTSDVTHLLVGEINTPKYKFVARERPDVTVLRPEWVQAVRESWMQGGDTNIRALEERYKLPVFEGLSICITGFEDMSFREHMEKTAVAHGAEFKKDLTKSVTHLVVKNTNGEKYKYAMQWNIILVTLKWFNDSIKRGMVLEEALYHPTLPSEKQGVGAWNRFVPAVKYKVQEHDSLLNPRPRKLRRIASDKLGGQNEGIWNDIVGSGNSEPRGSRNSQQRDDFIKTSRPPLVVQETKSFASETTSPDAQKPPAQSTVQAAAGHADGFLHSCYFFIYGFSAKQVNVLRHHLQFNGAQLVGSLHEFSRSDIPKNGYGLYTIVSYKTPRSEIPSTDDLAFECEVVTDMWLERCLDAKALVPPEFHVGSTPFSKFPLPGFHGMRICSTGFARIDLLHLSKVVALMGGLYDEYLTPKASVLICNDPRSVNQEKLRHTREWRIPVVSADWLWDSIRVGLKKPLEPYIVQRASSQDSEAIRTGSNCLSKKERPPHDVELTNRNPRHTDKDSSLPPKTQNPSAAPHPEKHSTTKRQIEPVMGDGFLRDSNRTQKGDTTSKFNSQSSSKEQNESSLSETAPRKRSGSNQSMSSGVTSAFGLALNGLLKQARAANARSLAESGEKNDTSGRRKRMPLIGRANSTTDQSIFSRASSIDTLNEDGCGSAIESVNTDGNNTNTRANSANGLQSFTSLLSGARLEFTEDASLYPPYEEDEDQTPAMTQLDYEDPDAAAMRQEFLQSAGRINNKPPAEGAIVGELKELEDAGWGNGRRTRHAAKVVEG</sequence>
<dbReference type="InterPro" id="IPR001357">
    <property type="entry name" value="BRCT_dom"/>
</dbReference>
<accession>A0A507QUR1</accession>
<feature type="compositionally biased region" description="Low complexity" evidence="2">
    <location>
        <begin position="597"/>
        <end position="614"/>
    </location>
</feature>
<evidence type="ECO:0000256" key="1">
    <source>
        <dbReference type="ARBA" id="ARBA00022737"/>
    </source>
</evidence>
<feature type="compositionally biased region" description="Polar residues" evidence="2">
    <location>
        <begin position="252"/>
        <end position="263"/>
    </location>
</feature>
<gene>
    <name evidence="4" type="ORF">MPDQ_008090</name>
</gene>
<dbReference type="CDD" id="cd17740">
    <property type="entry name" value="BRCT_Rad4_rpt1"/>
    <property type="match status" value="1"/>
</dbReference>
<evidence type="ECO:0000256" key="2">
    <source>
        <dbReference type="SAM" id="MobiDB-lite"/>
    </source>
</evidence>
<dbReference type="GO" id="GO:0006270">
    <property type="term" value="P:DNA replication initiation"/>
    <property type="evidence" value="ECO:0007669"/>
    <property type="project" value="TreeGrafter"/>
</dbReference>
<dbReference type="GO" id="GO:0033314">
    <property type="term" value="P:mitotic DNA replication checkpoint signaling"/>
    <property type="evidence" value="ECO:0007669"/>
    <property type="project" value="TreeGrafter"/>
</dbReference>
<reference evidence="4 5" key="1">
    <citation type="submission" date="2019-06" db="EMBL/GenBank/DDBJ databases">
        <title>Wine fermentation using esterase from Monascus purpureus.</title>
        <authorList>
            <person name="Geng C."/>
            <person name="Zhang Y."/>
        </authorList>
    </citation>
    <scope>NUCLEOTIDE SEQUENCE [LARGE SCALE GENOMIC DNA]</scope>
    <source>
        <strain evidence="4">HQ1</strain>
    </source>
</reference>
<dbReference type="CDD" id="cd17731">
    <property type="entry name" value="BRCT_TopBP1_rpt2_like"/>
    <property type="match status" value="1"/>
</dbReference>
<feature type="domain" description="BRCT" evidence="3">
    <location>
        <begin position="9"/>
        <end position="82"/>
    </location>
</feature>
<dbReference type="OrthoDB" id="251770at2759"/>
<proteinExistence type="predicted"/>
<feature type="compositionally biased region" description="Basic and acidic residues" evidence="2">
    <location>
        <begin position="564"/>
        <end position="575"/>
    </location>
</feature>
<dbReference type="InterPro" id="IPR059215">
    <property type="entry name" value="BRCT2_TopBP1-like"/>
</dbReference>
<organism evidence="4 5">
    <name type="scientific">Monascus purpureus</name>
    <name type="common">Red mold</name>
    <name type="synonym">Monascus anka</name>
    <dbReference type="NCBI Taxonomy" id="5098"/>
    <lineage>
        <taxon>Eukaryota</taxon>
        <taxon>Fungi</taxon>
        <taxon>Dikarya</taxon>
        <taxon>Ascomycota</taxon>
        <taxon>Pezizomycotina</taxon>
        <taxon>Eurotiomycetes</taxon>
        <taxon>Eurotiomycetidae</taxon>
        <taxon>Eurotiales</taxon>
        <taxon>Aspergillaceae</taxon>
        <taxon>Monascus</taxon>
    </lineage>
</organism>
<dbReference type="InterPro" id="IPR036420">
    <property type="entry name" value="BRCT_dom_sf"/>
</dbReference>
<feature type="compositionally biased region" description="Polar residues" evidence="2">
    <location>
        <begin position="281"/>
        <end position="303"/>
    </location>
</feature>
<dbReference type="Pfam" id="PF00533">
    <property type="entry name" value="BRCT"/>
    <property type="match status" value="1"/>
</dbReference>
<dbReference type="PROSITE" id="PS50172">
    <property type="entry name" value="BRCT"/>
    <property type="match status" value="4"/>
</dbReference>
<dbReference type="Pfam" id="PF12738">
    <property type="entry name" value="PTCB-BRCT"/>
    <property type="match status" value="2"/>
</dbReference>
<name>A0A507QUR1_MONPU</name>
<feature type="domain" description="BRCT" evidence="3">
    <location>
        <begin position="422"/>
        <end position="508"/>
    </location>
</feature>
<dbReference type="SMART" id="SM00292">
    <property type="entry name" value="BRCT"/>
    <property type="match status" value="4"/>
</dbReference>
<dbReference type="SUPFAM" id="SSF52113">
    <property type="entry name" value="BRCT domain"/>
    <property type="match status" value="4"/>
</dbReference>
<feature type="region of interest" description="Disordered" evidence="2">
    <location>
        <begin position="511"/>
        <end position="630"/>
    </location>
</feature>
<evidence type="ECO:0000313" key="4">
    <source>
        <dbReference type="EMBL" id="TQB70802.1"/>
    </source>
</evidence>
<dbReference type="GO" id="GO:0007095">
    <property type="term" value="P:mitotic G2 DNA damage checkpoint signaling"/>
    <property type="evidence" value="ECO:0007669"/>
    <property type="project" value="TreeGrafter"/>
</dbReference>
<evidence type="ECO:0000313" key="5">
    <source>
        <dbReference type="Proteomes" id="UP000319663"/>
    </source>
</evidence>
<dbReference type="PANTHER" id="PTHR13561:SF20">
    <property type="entry name" value="DNA TOPOISOMERASE 2-BINDING PROTEIN 1"/>
    <property type="match status" value="1"/>
</dbReference>
<feature type="compositionally biased region" description="Basic and acidic residues" evidence="2">
    <location>
        <begin position="527"/>
        <end position="550"/>
    </location>
</feature>
<evidence type="ECO:0000259" key="3">
    <source>
        <dbReference type="PROSITE" id="PS50172"/>
    </source>
</evidence>
<dbReference type="EMBL" id="VIFY01000095">
    <property type="protein sequence ID" value="TQB70802.1"/>
    <property type="molecule type" value="Genomic_DNA"/>
</dbReference>
<feature type="compositionally biased region" description="Polar residues" evidence="2">
    <location>
        <begin position="511"/>
        <end position="526"/>
    </location>
</feature>
<feature type="compositionally biased region" description="Basic and acidic residues" evidence="2">
    <location>
        <begin position="583"/>
        <end position="592"/>
    </location>
</feature>
<feature type="domain" description="BRCT" evidence="3">
    <location>
        <begin position="104"/>
        <end position="193"/>
    </location>
</feature>
<dbReference type="AlphaFoldDB" id="A0A507QUR1"/>
<dbReference type="PANTHER" id="PTHR13561">
    <property type="entry name" value="DNA REPLICATION REGULATOR DPB11-RELATED"/>
    <property type="match status" value="1"/>
</dbReference>
<comment type="caution">
    <text evidence="4">The sequence shown here is derived from an EMBL/GenBank/DDBJ whole genome shotgun (WGS) entry which is preliminary data.</text>
</comment>
<dbReference type="Gene3D" id="3.40.50.10190">
    <property type="entry name" value="BRCT domain"/>
    <property type="match status" value="4"/>
</dbReference>
<feature type="domain" description="BRCT" evidence="3">
    <location>
        <begin position="309"/>
        <end position="410"/>
    </location>
</feature>
<feature type="region of interest" description="Disordered" evidence="2">
    <location>
        <begin position="244"/>
        <end position="303"/>
    </location>
</feature>
<protein>
    <recommendedName>
        <fullName evidence="3">BRCT domain-containing protein</fullName>
    </recommendedName>
</protein>
<keyword evidence="1" id="KW-0677">Repeat</keyword>
<dbReference type="CDD" id="cd17723">
    <property type="entry name" value="BRCT_Rad4_rpt4"/>
    <property type="match status" value="1"/>
</dbReference>
<dbReference type="STRING" id="5098.A0A507QUR1"/>
<keyword evidence="5" id="KW-1185">Reference proteome</keyword>
<dbReference type="Proteomes" id="UP000319663">
    <property type="component" value="Unassembled WGS sequence"/>
</dbReference>